<dbReference type="SUPFAM" id="SSF48371">
    <property type="entry name" value="ARM repeat"/>
    <property type="match status" value="1"/>
</dbReference>
<sequence length="1587" mass="182701">MNDENPADESFLSNENEKPIEVKTPMQIFMEMLDTVQEQWIAKLYKFESRLDNIRQSTMIVRTRMVKKQTTIDQLQTQLHDAHLKSKNLLMKWTKEKDARHAEKEWIAEVWPTEFILPPTILRPFIKDLPPTLEEIKARENHAAMQLQLMVEAEQIVTRMTQALQWTAIDNYYYNSITGESVWEKPAIMSYEPPYGWDKKKMQWREGVVLTLFTDVQPQYSTSIVPIADTFIKMDEAPVEEHDDGEDSDSETQRLDPIELRKEFVTKKESFEKSEMQLKVDRVTLETISQKLEKAVAYQLRAEAKAIDDEAQAYIAAERKKIAKKNRELAALQAEAQAKLDAEKEKKSGRKSPPKTAVTAKEFEKEFEIDIQVPVDPNRLRLCTPTSTINDVKLHKVDDEAYIHMHTLQEQIAAFVAEEDALWEKHDSFRELVEVKVKDTKLLVEKLAARREELIIKIEEGKITAEELKLPLPRPQLMPNDPDDGRSRFDVYDEEMSTWDTQQATRLQESTILDQNLIDWCFELEHQPTELTKQDLVFYEAVEKAEIERGASLWTKKLEYLVWRTRSLIDRTTREERLHELENELVKYQEHLKAARRIPLQAMNVFEKAKLLTLCDEQVEYYTLKVNSTSEEISNLKNGLSELMKYELHALDFHTKRLKEECALHQESQTLWDDQEQELAQILALEAVNLALKKVAMPITIAPSFGVLDLQRKVILLNYTRERRWRTLALLERTDETIWLEAEDWLINQLKARYEVKIRHLKEKHAIEIYNLDEMIDGLRAELDIAKRQKLSVETEKATILNMLANVDKIVDKTKIETMQVLKEEIAKLEAKLSNQQVMYESRIEELVLKHTTTRQELEQRLESTLADAVLRMQWLKAVKCELSDHKVLNEHLLAGIAALEKRRAAEINDMQARIVSQLSRIHRLEMWNMSLKQCIEDNNDLMLKFQRDLEAKIQEHRQDQRQLRREIWHQRVSVQMLLANANHLVRFFFQGIAQLCGHANDALRESSVIPILVSLCKSPGVPEDLRALATSSLGKVAWNQPKSKRYVGWQAKTMWHSWVQRLTKEAYSALEEAKCDEFDSFIDPTSDAMNVSADPREHEKYQSHLDRLDILRQVKQWPHLPTPNDTSVNEVNLLTIGDTDGALTVLLHLCEESQPIAVRENALASIAILAMHSRNTHIMGRTPAFLKQLLALCQDTTHPTLQVHAIHSIANIAYKNNTNQAAIQSLGGIAILLKCVMEQKDVDVLDVSTAALASLTMQNEVIAAVLMAPIEGKGSGLLQLLQLAHQPYINDAVEDNKMDCIQGNIAMCLVHVMECHTSGFQALCKSAPEVYGNLCLQLCGSPFTTVQLAAVVVIGHLAQEDTLRAWIGDNDGVATLFSFISPEESTEMLEHVTWSLIQLSWNRDNQTRLAFYWKELYQLASSSESQFNKLKTNALCIVANVLFYNPENRQDIINYGAWINLFVELCMIYTKDPLSIDQNQVEHVIRSLCALSYDPKFATDCDHLIICIGVLKESLNSKEQRTVIDLQQHALQWLTNLCVFDRQKSIFAHSNEATETIVALCGVHNRHVRDKAQTILDLVNNTRCGR</sequence>
<dbReference type="OrthoDB" id="167232at2759"/>
<dbReference type="PANTHER" id="PTHR47249:SF1">
    <property type="entry name" value="VACUOLAR PROTEIN 8"/>
    <property type="match status" value="1"/>
</dbReference>
<comment type="caution">
    <text evidence="4">The sequence shown here is derived from an EMBL/GenBank/DDBJ whole genome shotgun (WGS) entry which is preliminary data.</text>
</comment>
<dbReference type="InterPro" id="IPR045156">
    <property type="entry name" value="Vac8"/>
</dbReference>
<dbReference type="CDD" id="cd00201">
    <property type="entry name" value="WW"/>
    <property type="match status" value="1"/>
</dbReference>
<dbReference type="PANTHER" id="PTHR47249">
    <property type="entry name" value="VACUOLAR PROTEIN 8"/>
    <property type="match status" value="1"/>
</dbReference>
<dbReference type="GO" id="GO:0043495">
    <property type="term" value="F:protein-membrane adaptor activity"/>
    <property type="evidence" value="ECO:0007669"/>
    <property type="project" value="InterPro"/>
</dbReference>
<feature type="coiled-coil region" evidence="3">
    <location>
        <begin position="769"/>
        <end position="839"/>
    </location>
</feature>
<keyword evidence="2" id="KW-0677">Repeat</keyword>
<comment type="similarity">
    <text evidence="1">Belongs to the beta-catenin family.</text>
</comment>
<feature type="coiled-coil region" evidence="3">
    <location>
        <begin position="571"/>
        <end position="598"/>
    </location>
</feature>
<dbReference type="Gene3D" id="2.20.70.10">
    <property type="match status" value="1"/>
</dbReference>
<gene>
    <name evidence="4" type="ORF">THRCLA_03126</name>
</gene>
<dbReference type="InterPro" id="IPR001202">
    <property type="entry name" value="WW_dom"/>
</dbReference>
<dbReference type="GO" id="GO:0071562">
    <property type="term" value="P:nucleus-vacuole junction assembly"/>
    <property type="evidence" value="ECO:0007669"/>
    <property type="project" value="InterPro"/>
</dbReference>
<feature type="coiled-coil region" evidence="3">
    <location>
        <begin position="315"/>
        <end position="346"/>
    </location>
</feature>
<evidence type="ECO:0000256" key="2">
    <source>
        <dbReference type="ARBA" id="ARBA00022737"/>
    </source>
</evidence>
<dbReference type="EMBL" id="JNBS01000578">
    <property type="protein sequence ID" value="OQS04662.1"/>
    <property type="molecule type" value="Genomic_DNA"/>
</dbReference>
<proteinExistence type="inferred from homology"/>
<reference evidence="4 5" key="1">
    <citation type="journal article" date="2014" name="Genome Biol. Evol.">
        <title>The secreted proteins of Achlya hypogyna and Thraustotheca clavata identify the ancestral oomycete secretome and reveal gene acquisitions by horizontal gene transfer.</title>
        <authorList>
            <person name="Misner I."/>
            <person name="Blouin N."/>
            <person name="Leonard G."/>
            <person name="Richards T.A."/>
            <person name="Lane C.E."/>
        </authorList>
    </citation>
    <scope>NUCLEOTIDE SEQUENCE [LARGE SCALE GENOMIC DNA]</scope>
    <source>
        <strain evidence="4 5">ATCC 34112</strain>
    </source>
</reference>
<evidence type="ECO:0000256" key="1">
    <source>
        <dbReference type="ARBA" id="ARBA00005462"/>
    </source>
</evidence>
<evidence type="ECO:0008006" key="6">
    <source>
        <dbReference type="Google" id="ProtNLM"/>
    </source>
</evidence>
<dbReference type="Proteomes" id="UP000243217">
    <property type="component" value="Unassembled WGS sequence"/>
</dbReference>
<protein>
    <recommendedName>
        <fullName evidence="6">WW domain-containing protein</fullName>
    </recommendedName>
</protein>
<dbReference type="Gene3D" id="1.25.10.10">
    <property type="entry name" value="Leucine-rich Repeat Variant"/>
    <property type="match status" value="2"/>
</dbReference>
<evidence type="ECO:0000313" key="5">
    <source>
        <dbReference type="Proteomes" id="UP000243217"/>
    </source>
</evidence>
<evidence type="ECO:0000313" key="4">
    <source>
        <dbReference type="EMBL" id="OQS04662.1"/>
    </source>
</evidence>
<dbReference type="InterPro" id="IPR016024">
    <property type="entry name" value="ARM-type_fold"/>
</dbReference>
<keyword evidence="3" id="KW-0175">Coiled coil</keyword>
<name>A0A1W0A309_9STRA</name>
<keyword evidence="5" id="KW-1185">Reference proteome</keyword>
<organism evidence="4 5">
    <name type="scientific">Thraustotheca clavata</name>
    <dbReference type="NCBI Taxonomy" id="74557"/>
    <lineage>
        <taxon>Eukaryota</taxon>
        <taxon>Sar</taxon>
        <taxon>Stramenopiles</taxon>
        <taxon>Oomycota</taxon>
        <taxon>Saprolegniomycetes</taxon>
        <taxon>Saprolegniales</taxon>
        <taxon>Achlyaceae</taxon>
        <taxon>Thraustotheca</taxon>
    </lineage>
</organism>
<evidence type="ECO:0000256" key="3">
    <source>
        <dbReference type="SAM" id="Coils"/>
    </source>
</evidence>
<dbReference type="InterPro" id="IPR011989">
    <property type="entry name" value="ARM-like"/>
</dbReference>
<accession>A0A1W0A309</accession>